<dbReference type="Proteomes" id="UP000633219">
    <property type="component" value="Unassembled WGS sequence"/>
</dbReference>
<evidence type="ECO:0000313" key="7">
    <source>
        <dbReference type="EMBL" id="MBL0373350.1"/>
    </source>
</evidence>
<gene>
    <name evidence="7" type="ORF">JJB09_15030</name>
</gene>
<dbReference type="Gene3D" id="1.10.357.10">
    <property type="entry name" value="Tetracycline Repressor, domain 2"/>
    <property type="match status" value="1"/>
</dbReference>
<evidence type="ECO:0000256" key="2">
    <source>
        <dbReference type="ARBA" id="ARBA00023015"/>
    </source>
</evidence>
<dbReference type="InterPro" id="IPR050624">
    <property type="entry name" value="HTH-type_Tx_Regulator"/>
</dbReference>
<keyword evidence="3 5" id="KW-0238">DNA-binding</keyword>
<accession>A0A936YV46</accession>
<keyword evidence="2" id="KW-0805">Transcription regulation</keyword>
<reference evidence="7" key="1">
    <citation type="submission" date="2021-01" db="EMBL/GenBank/DDBJ databases">
        <title>Rhizobium sp. strain KVB221 16S ribosomal RNA gene Genome sequencing and assembly.</title>
        <authorList>
            <person name="Kang M."/>
        </authorList>
    </citation>
    <scope>NUCLEOTIDE SEQUENCE</scope>
    <source>
        <strain evidence="7">KVB221</strain>
    </source>
</reference>
<dbReference type="PROSITE" id="PS01081">
    <property type="entry name" value="HTH_TETR_1"/>
    <property type="match status" value="1"/>
</dbReference>
<dbReference type="InterPro" id="IPR039538">
    <property type="entry name" value="BetI_C"/>
</dbReference>
<keyword evidence="8" id="KW-1185">Reference proteome</keyword>
<evidence type="ECO:0000259" key="6">
    <source>
        <dbReference type="PROSITE" id="PS50977"/>
    </source>
</evidence>
<evidence type="ECO:0000256" key="3">
    <source>
        <dbReference type="ARBA" id="ARBA00023125"/>
    </source>
</evidence>
<comment type="caution">
    <text evidence="7">The sequence shown here is derived from an EMBL/GenBank/DDBJ whole genome shotgun (WGS) entry which is preliminary data.</text>
</comment>
<evidence type="ECO:0000256" key="1">
    <source>
        <dbReference type="ARBA" id="ARBA00022491"/>
    </source>
</evidence>
<dbReference type="AlphaFoldDB" id="A0A936YV46"/>
<dbReference type="SUPFAM" id="SSF46689">
    <property type="entry name" value="Homeodomain-like"/>
    <property type="match status" value="1"/>
</dbReference>
<keyword evidence="1" id="KW-0678">Repressor</keyword>
<protein>
    <submittedName>
        <fullName evidence="7">TetR/AcrR family transcriptional regulator</fullName>
    </submittedName>
</protein>
<dbReference type="PROSITE" id="PS50977">
    <property type="entry name" value="HTH_TETR_2"/>
    <property type="match status" value="1"/>
</dbReference>
<dbReference type="PANTHER" id="PTHR43479:SF11">
    <property type="entry name" value="ACREF_ENVCD OPERON REPRESSOR-RELATED"/>
    <property type="match status" value="1"/>
</dbReference>
<dbReference type="EMBL" id="JAEQNC010000007">
    <property type="protein sequence ID" value="MBL0373350.1"/>
    <property type="molecule type" value="Genomic_DNA"/>
</dbReference>
<evidence type="ECO:0000313" key="8">
    <source>
        <dbReference type="Proteomes" id="UP000633219"/>
    </source>
</evidence>
<evidence type="ECO:0000256" key="4">
    <source>
        <dbReference type="ARBA" id="ARBA00023163"/>
    </source>
</evidence>
<dbReference type="GO" id="GO:0003677">
    <property type="term" value="F:DNA binding"/>
    <property type="evidence" value="ECO:0007669"/>
    <property type="project" value="UniProtKB-UniRule"/>
</dbReference>
<dbReference type="InterPro" id="IPR036271">
    <property type="entry name" value="Tet_transcr_reg_TetR-rel_C_sf"/>
</dbReference>
<dbReference type="Pfam" id="PF00440">
    <property type="entry name" value="TetR_N"/>
    <property type="match status" value="1"/>
</dbReference>
<dbReference type="InterPro" id="IPR001647">
    <property type="entry name" value="HTH_TetR"/>
</dbReference>
<dbReference type="InterPro" id="IPR023772">
    <property type="entry name" value="DNA-bd_HTH_TetR-type_CS"/>
</dbReference>
<dbReference type="SUPFAM" id="SSF48498">
    <property type="entry name" value="Tetracyclin repressor-like, C-terminal domain"/>
    <property type="match status" value="1"/>
</dbReference>
<dbReference type="PANTHER" id="PTHR43479">
    <property type="entry name" value="ACREF/ENVCD OPERON REPRESSOR-RELATED"/>
    <property type="match status" value="1"/>
</dbReference>
<dbReference type="RefSeq" id="WP_201659616.1">
    <property type="nucleotide sequence ID" value="NZ_JAEQNC010000007.1"/>
</dbReference>
<keyword evidence="4" id="KW-0804">Transcription</keyword>
<organism evidence="7 8">
    <name type="scientific">Rhizobium setariae</name>
    <dbReference type="NCBI Taxonomy" id="2801340"/>
    <lineage>
        <taxon>Bacteria</taxon>
        <taxon>Pseudomonadati</taxon>
        <taxon>Pseudomonadota</taxon>
        <taxon>Alphaproteobacteria</taxon>
        <taxon>Hyphomicrobiales</taxon>
        <taxon>Rhizobiaceae</taxon>
        <taxon>Rhizobium/Agrobacterium group</taxon>
        <taxon>Rhizobium</taxon>
    </lineage>
</organism>
<sequence>MAKQRSVTKTFRSTEDRRTEIVTAAFRCLQEFGYAKLTARKIAEYSNISLGHITYHFKDMNEVLVETYKYASNALLEASHADVASSPSDPMSQLKIFLRTGFTDTFLKSDYIRVRIDLWSAALFHDEIALTEKSLNDRYRENLVEILERIAAERGHDKAKVAFLADNIMATQDGLWLDWKRRHDDSAIRNGLDGCVMLVNAVLREGT</sequence>
<evidence type="ECO:0000256" key="5">
    <source>
        <dbReference type="PROSITE-ProRule" id="PRU00335"/>
    </source>
</evidence>
<name>A0A936YV46_9HYPH</name>
<dbReference type="Pfam" id="PF13977">
    <property type="entry name" value="TetR_C_6"/>
    <property type="match status" value="1"/>
</dbReference>
<feature type="domain" description="HTH tetR-type" evidence="6">
    <location>
        <begin position="15"/>
        <end position="75"/>
    </location>
</feature>
<dbReference type="InterPro" id="IPR009057">
    <property type="entry name" value="Homeodomain-like_sf"/>
</dbReference>
<feature type="DNA-binding region" description="H-T-H motif" evidence="5">
    <location>
        <begin position="38"/>
        <end position="57"/>
    </location>
</feature>
<proteinExistence type="predicted"/>